<evidence type="ECO:0000256" key="1">
    <source>
        <dbReference type="SAM" id="MobiDB-lite"/>
    </source>
</evidence>
<keyword evidence="3" id="KW-1185">Reference proteome</keyword>
<protein>
    <submittedName>
        <fullName evidence="2">Uncharacterized protein</fullName>
    </submittedName>
</protein>
<feature type="compositionally biased region" description="Polar residues" evidence="1">
    <location>
        <begin position="116"/>
        <end position="130"/>
    </location>
</feature>
<feature type="region of interest" description="Disordered" evidence="1">
    <location>
        <begin position="56"/>
        <end position="102"/>
    </location>
</feature>
<dbReference type="Proteomes" id="UP000823388">
    <property type="component" value="Chromosome 2N"/>
</dbReference>
<feature type="compositionally biased region" description="Polar residues" evidence="1">
    <location>
        <begin position="86"/>
        <end position="98"/>
    </location>
</feature>
<dbReference type="PANTHER" id="PTHR46445">
    <property type="entry name" value="RNA POLYMERASE II DEGRADATION FACTOR-LIKE PROTEIN (DUF1296)"/>
    <property type="match status" value="1"/>
</dbReference>
<evidence type="ECO:0000313" key="3">
    <source>
        <dbReference type="Proteomes" id="UP000823388"/>
    </source>
</evidence>
<gene>
    <name evidence="2" type="ORF">PVAP13_2NG242000</name>
</gene>
<proteinExistence type="predicted"/>
<sequence length="177" mass="19552">MPRYGLILTCTLDVLQNVYERWEIIFPLICLISFNLETVDIFYSWTVRLPMHDKKKEVKEMPEPRSRGASNSNSRGTRSGADRAGRNSSIQSGSSGTAQPDYMASRSSILGPAVAASNSTRKQTVPSLSANKDGVPNGSVEPAQSSSGFQHTWCGVPGLLARWQQQTYHMWSNPIFV</sequence>
<feature type="compositionally biased region" description="Basic and acidic residues" evidence="1">
    <location>
        <begin position="56"/>
        <end position="66"/>
    </location>
</feature>
<name>A0A8T0VJ58_PANVG</name>
<feature type="compositionally biased region" description="Low complexity" evidence="1">
    <location>
        <begin position="67"/>
        <end position="79"/>
    </location>
</feature>
<organism evidence="2 3">
    <name type="scientific">Panicum virgatum</name>
    <name type="common">Blackwell switchgrass</name>
    <dbReference type="NCBI Taxonomy" id="38727"/>
    <lineage>
        <taxon>Eukaryota</taxon>
        <taxon>Viridiplantae</taxon>
        <taxon>Streptophyta</taxon>
        <taxon>Embryophyta</taxon>
        <taxon>Tracheophyta</taxon>
        <taxon>Spermatophyta</taxon>
        <taxon>Magnoliopsida</taxon>
        <taxon>Liliopsida</taxon>
        <taxon>Poales</taxon>
        <taxon>Poaceae</taxon>
        <taxon>PACMAD clade</taxon>
        <taxon>Panicoideae</taxon>
        <taxon>Panicodae</taxon>
        <taxon>Paniceae</taxon>
        <taxon>Panicinae</taxon>
        <taxon>Panicum</taxon>
        <taxon>Panicum sect. Hiantes</taxon>
    </lineage>
</organism>
<reference evidence="2" key="1">
    <citation type="submission" date="2020-05" db="EMBL/GenBank/DDBJ databases">
        <title>WGS assembly of Panicum virgatum.</title>
        <authorList>
            <person name="Lovell J.T."/>
            <person name="Jenkins J."/>
            <person name="Shu S."/>
            <person name="Juenger T.E."/>
            <person name="Schmutz J."/>
        </authorList>
    </citation>
    <scope>NUCLEOTIDE SEQUENCE</scope>
    <source>
        <strain evidence="2">AP13</strain>
    </source>
</reference>
<dbReference type="PANTHER" id="PTHR46445:SF6">
    <property type="entry name" value="OS01G0663800 PROTEIN"/>
    <property type="match status" value="1"/>
</dbReference>
<dbReference type="EMBL" id="CM029040">
    <property type="protein sequence ID" value="KAG2633666.1"/>
    <property type="molecule type" value="Genomic_DNA"/>
</dbReference>
<evidence type="ECO:0000313" key="2">
    <source>
        <dbReference type="EMBL" id="KAG2633666.1"/>
    </source>
</evidence>
<dbReference type="AlphaFoldDB" id="A0A8T0VJ58"/>
<accession>A0A8T0VJ58</accession>
<feature type="region of interest" description="Disordered" evidence="1">
    <location>
        <begin position="114"/>
        <end position="147"/>
    </location>
</feature>
<comment type="caution">
    <text evidence="2">The sequence shown here is derived from an EMBL/GenBank/DDBJ whole genome shotgun (WGS) entry which is preliminary data.</text>
</comment>